<evidence type="ECO:0000256" key="5">
    <source>
        <dbReference type="ARBA" id="ARBA00023040"/>
    </source>
</evidence>
<dbReference type="Proteomes" id="UP001152320">
    <property type="component" value="Chromosome 18"/>
</dbReference>
<keyword evidence="13" id="KW-1185">Reference proteome</keyword>
<dbReference type="PANTHER" id="PTHR24228:SF72">
    <property type="entry name" value="G-PROTEIN COUPLED RECEPTORS FAMILY 1 PROFILE DOMAIN-CONTAINING PROTEIN"/>
    <property type="match status" value="1"/>
</dbReference>
<keyword evidence="8" id="KW-0807">Transducer</keyword>
<comment type="subcellular location">
    <subcellularLocation>
        <location evidence="1">Cell membrane</location>
        <topology evidence="1">Multi-pass membrane protein</topology>
    </subcellularLocation>
</comment>
<dbReference type="GO" id="GO:0004930">
    <property type="term" value="F:G protein-coupled receptor activity"/>
    <property type="evidence" value="ECO:0007669"/>
    <property type="project" value="UniProtKB-KW"/>
</dbReference>
<feature type="transmembrane region" description="Helical" evidence="10">
    <location>
        <begin position="20"/>
        <end position="48"/>
    </location>
</feature>
<gene>
    <name evidence="12" type="ORF">HOLleu_35233</name>
</gene>
<keyword evidence="4 10" id="KW-1133">Transmembrane helix</keyword>
<organism evidence="12 13">
    <name type="scientific">Holothuria leucospilota</name>
    <name type="common">Black long sea cucumber</name>
    <name type="synonym">Mertensiothuria leucospilota</name>
    <dbReference type="NCBI Taxonomy" id="206669"/>
    <lineage>
        <taxon>Eukaryota</taxon>
        <taxon>Metazoa</taxon>
        <taxon>Echinodermata</taxon>
        <taxon>Eleutherozoa</taxon>
        <taxon>Echinozoa</taxon>
        <taxon>Holothuroidea</taxon>
        <taxon>Aspidochirotacea</taxon>
        <taxon>Aspidochirotida</taxon>
        <taxon>Holothuriidae</taxon>
        <taxon>Holothuria</taxon>
    </lineage>
</organism>
<dbReference type="Pfam" id="PF00001">
    <property type="entry name" value="7tm_1"/>
    <property type="match status" value="1"/>
</dbReference>
<dbReference type="PROSITE" id="PS50262">
    <property type="entry name" value="G_PROTEIN_RECEP_F1_2"/>
    <property type="match status" value="1"/>
</dbReference>
<feature type="transmembrane region" description="Helical" evidence="10">
    <location>
        <begin position="90"/>
        <end position="118"/>
    </location>
</feature>
<keyword evidence="6 10" id="KW-0472">Membrane</keyword>
<feature type="transmembrane region" description="Helical" evidence="10">
    <location>
        <begin position="60"/>
        <end position="84"/>
    </location>
</feature>
<evidence type="ECO:0000256" key="8">
    <source>
        <dbReference type="ARBA" id="ARBA00023224"/>
    </source>
</evidence>
<dbReference type="InterPro" id="IPR017452">
    <property type="entry name" value="GPCR_Rhodpsn_7TM"/>
</dbReference>
<evidence type="ECO:0000313" key="12">
    <source>
        <dbReference type="EMBL" id="KAJ8025119.1"/>
    </source>
</evidence>
<reference evidence="12" key="1">
    <citation type="submission" date="2021-10" db="EMBL/GenBank/DDBJ databases">
        <title>Tropical sea cucumber genome reveals ecological adaptation and Cuvierian tubules defense mechanism.</title>
        <authorList>
            <person name="Chen T."/>
        </authorList>
    </citation>
    <scope>NUCLEOTIDE SEQUENCE</scope>
    <source>
        <strain evidence="12">Nanhai2018</strain>
        <tissue evidence="12">Muscle</tissue>
    </source>
</reference>
<feature type="region of interest" description="Disordered" evidence="9">
    <location>
        <begin position="244"/>
        <end position="279"/>
    </location>
</feature>
<dbReference type="SUPFAM" id="SSF81321">
    <property type="entry name" value="Family A G protein-coupled receptor-like"/>
    <property type="match status" value="1"/>
</dbReference>
<dbReference type="SMART" id="SM01381">
    <property type="entry name" value="7TM_GPCR_Srsx"/>
    <property type="match status" value="1"/>
</dbReference>
<accession>A0A9Q0YMG4</accession>
<dbReference type="Gene3D" id="1.20.1070.10">
    <property type="entry name" value="Rhodopsin 7-helix transmembrane proteins"/>
    <property type="match status" value="1"/>
</dbReference>
<evidence type="ECO:0000256" key="10">
    <source>
        <dbReference type="SAM" id="Phobius"/>
    </source>
</evidence>
<feature type="domain" description="G-protein coupled receptors family 1 profile" evidence="11">
    <location>
        <begin position="39"/>
        <end position="371"/>
    </location>
</feature>
<dbReference type="EMBL" id="JAIZAY010000018">
    <property type="protein sequence ID" value="KAJ8025119.1"/>
    <property type="molecule type" value="Genomic_DNA"/>
</dbReference>
<dbReference type="CDD" id="cd00637">
    <property type="entry name" value="7tm_classA_rhodopsin-like"/>
    <property type="match status" value="1"/>
</dbReference>
<dbReference type="PRINTS" id="PR00237">
    <property type="entry name" value="GPCRRHODOPSN"/>
</dbReference>
<evidence type="ECO:0000256" key="9">
    <source>
        <dbReference type="SAM" id="MobiDB-lite"/>
    </source>
</evidence>
<feature type="transmembrane region" description="Helical" evidence="10">
    <location>
        <begin position="190"/>
        <end position="212"/>
    </location>
</feature>
<dbReference type="OrthoDB" id="6117944at2759"/>
<keyword evidence="5" id="KW-0297">G-protein coupled receptor</keyword>
<keyword evidence="7 12" id="KW-0675">Receptor</keyword>
<proteinExistence type="predicted"/>
<dbReference type="PANTHER" id="PTHR24228">
    <property type="entry name" value="B2 BRADYKININ RECEPTOR/ANGIOTENSIN II RECEPTOR"/>
    <property type="match status" value="1"/>
</dbReference>
<feature type="transmembrane region" description="Helical" evidence="10">
    <location>
        <begin position="139"/>
        <end position="161"/>
    </location>
</feature>
<feature type="transmembrane region" description="Helical" evidence="10">
    <location>
        <begin position="353"/>
        <end position="373"/>
    </location>
</feature>
<sequence>MENSTIDGTNVMLYDVPDKIHRIVVAVILFLASILGTAGNALVVLAVVVSKKLRTSTNAFVVNLAVADFLASASLPFLSLSLILESDPPLPHVLCGIVATLIYVSVACSVYTLASIAINRLFLVTKPVNVYRRLFRLKVLVVWITCIWVIALAIVGLPPAFGIGQLAYDKSYHICGGVTTNDFSLVYDGILINGMYPIPLLIIIFSYTWLYIHIRLHNRRMMGRDDPNEMSSSVPTNCRNAVGSVTTEPCEAPTSSTSAANSRLKQSSTGLTSDPLSSIDVTPNVTPLLIRRQHATTSEKNTPTLTQMRDSARKEISKRQVQITKNLFYVVCAFVLCLTPYATLSSFAPKNVVIYTISAIFVNSCINPFVYATKHPHFKKVFKCILLCQLKNLPEPADFLKSTVSK</sequence>
<protein>
    <submittedName>
        <fullName evidence="12">G-protein coupled receptor moody</fullName>
    </submittedName>
</protein>
<evidence type="ECO:0000256" key="7">
    <source>
        <dbReference type="ARBA" id="ARBA00023170"/>
    </source>
</evidence>
<evidence type="ECO:0000256" key="6">
    <source>
        <dbReference type="ARBA" id="ARBA00023136"/>
    </source>
</evidence>
<keyword evidence="3 10" id="KW-0812">Transmembrane</keyword>
<dbReference type="AlphaFoldDB" id="A0A9Q0YMG4"/>
<evidence type="ECO:0000256" key="1">
    <source>
        <dbReference type="ARBA" id="ARBA00004651"/>
    </source>
</evidence>
<evidence type="ECO:0000256" key="4">
    <source>
        <dbReference type="ARBA" id="ARBA00022989"/>
    </source>
</evidence>
<feature type="transmembrane region" description="Helical" evidence="10">
    <location>
        <begin position="327"/>
        <end position="347"/>
    </location>
</feature>
<comment type="caution">
    <text evidence="12">The sequence shown here is derived from an EMBL/GenBank/DDBJ whole genome shotgun (WGS) entry which is preliminary data.</text>
</comment>
<name>A0A9Q0YMG4_HOLLE</name>
<evidence type="ECO:0000313" key="13">
    <source>
        <dbReference type="Proteomes" id="UP001152320"/>
    </source>
</evidence>
<dbReference type="GO" id="GO:0005886">
    <property type="term" value="C:plasma membrane"/>
    <property type="evidence" value="ECO:0007669"/>
    <property type="project" value="UniProtKB-SubCell"/>
</dbReference>
<evidence type="ECO:0000256" key="2">
    <source>
        <dbReference type="ARBA" id="ARBA00022475"/>
    </source>
</evidence>
<keyword evidence="2" id="KW-1003">Cell membrane</keyword>
<dbReference type="InterPro" id="IPR000276">
    <property type="entry name" value="GPCR_Rhodpsn"/>
</dbReference>
<evidence type="ECO:0000259" key="11">
    <source>
        <dbReference type="PROSITE" id="PS50262"/>
    </source>
</evidence>
<evidence type="ECO:0000256" key="3">
    <source>
        <dbReference type="ARBA" id="ARBA00022692"/>
    </source>
</evidence>